<keyword evidence="3" id="KW-0479">Metal-binding</keyword>
<organism evidence="5 6">
    <name type="scientific">Linum trigynum</name>
    <dbReference type="NCBI Taxonomy" id="586398"/>
    <lineage>
        <taxon>Eukaryota</taxon>
        <taxon>Viridiplantae</taxon>
        <taxon>Streptophyta</taxon>
        <taxon>Embryophyta</taxon>
        <taxon>Tracheophyta</taxon>
        <taxon>Spermatophyta</taxon>
        <taxon>Magnoliopsida</taxon>
        <taxon>eudicotyledons</taxon>
        <taxon>Gunneridae</taxon>
        <taxon>Pentapetalae</taxon>
        <taxon>rosids</taxon>
        <taxon>fabids</taxon>
        <taxon>Malpighiales</taxon>
        <taxon>Linaceae</taxon>
        <taxon>Linum</taxon>
    </lineage>
</organism>
<evidence type="ECO:0000313" key="6">
    <source>
        <dbReference type="Proteomes" id="UP001497516"/>
    </source>
</evidence>
<proteinExistence type="predicted"/>
<dbReference type="EMBL" id="OZ034816">
    <property type="protein sequence ID" value="CAL1374606.1"/>
    <property type="molecule type" value="Genomic_DNA"/>
</dbReference>
<dbReference type="Gene3D" id="1.10.1200.270">
    <property type="entry name" value="Methyltransferase, alpha-helical capping domain"/>
    <property type="match status" value="1"/>
</dbReference>
<keyword evidence="4" id="KW-0460">Magnesium</keyword>
<name>A0AAV2DLS6_9ROSI</name>
<dbReference type="Proteomes" id="UP001497516">
    <property type="component" value="Chromosome 3"/>
</dbReference>
<dbReference type="InterPro" id="IPR005299">
    <property type="entry name" value="MeTrfase_7"/>
</dbReference>
<keyword evidence="6" id="KW-1185">Reference proteome</keyword>
<sequence length="372" mass="41915">MSMANVLHMNGGMEETSYAMNSLLQRKGISTTLPITKEAIAELMCNSSVALGRLVIADLGCASGPNSLFLVSEVIKVAHKLSSEMGHESTDQFQIFLNDLPGNDFNNIFSSIQGFKEKTRKEMGSCPDSEPLIFITGVPGSFYERLFQTDSLHFIHSSYSVHWRSEVPRGLEENKGNIYMAKSSPQCVLEAYYKQFQTDFSSFLEHRAQELVTGGRMVLTFLGRRSAEPSAKECCYIWELMSMALNQMASEGLIDQEKLDSFNLPLFTPSAMEVEAEVQKQGSFAIEHLELWDMSWNAYEGEVDLPEALQDGGYNVSRCMKALFEPIIAHQFNPSREIIDEVFRRYGLLLSEWMAKERAVLVSLTVSLTKRR</sequence>
<dbReference type="PANTHER" id="PTHR31009">
    <property type="entry name" value="S-ADENOSYL-L-METHIONINE:CARBOXYL METHYLTRANSFERASE FAMILY PROTEIN"/>
    <property type="match status" value="1"/>
</dbReference>
<dbReference type="GO" id="GO:0008168">
    <property type="term" value="F:methyltransferase activity"/>
    <property type="evidence" value="ECO:0007669"/>
    <property type="project" value="UniProtKB-KW"/>
</dbReference>
<reference evidence="5 6" key="1">
    <citation type="submission" date="2024-04" db="EMBL/GenBank/DDBJ databases">
        <authorList>
            <person name="Fracassetti M."/>
        </authorList>
    </citation>
    <scope>NUCLEOTIDE SEQUENCE [LARGE SCALE GENOMIC DNA]</scope>
</reference>
<evidence type="ECO:0000256" key="2">
    <source>
        <dbReference type="ARBA" id="ARBA00022679"/>
    </source>
</evidence>
<dbReference type="GO" id="GO:0046872">
    <property type="term" value="F:metal ion binding"/>
    <property type="evidence" value="ECO:0007669"/>
    <property type="project" value="UniProtKB-KW"/>
</dbReference>
<dbReference type="Gene3D" id="3.40.50.150">
    <property type="entry name" value="Vaccinia Virus protein VP39"/>
    <property type="match status" value="1"/>
</dbReference>
<evidence type="ECO:0000256" key="1">
    <source>
        <dbReference type="ARBA" id="ARBA00022603"/>
    </source>
</evidence>
<keyword evidence="1" id="KW-0489">Methyltransferase</keyword>
<accession>A0AAV2DLS6</accession>
<gene>
    <name evidence="5" type="ORF">LTRI10_LOCUS16460</name>
</gene>
<protein>
    <submittedName>
        <fullName evidence="5">Uncharacterized protein</fullName>
    </submittedName>
</protein>
<evidence type="ECO:0000313" key="5">
    <source>
        <dbReference type="EMBL" id="CAL1374606.1"/>
    </source>
</evidence>
<evidence type="ECO:0000256" key="4">
    <source>
        <dbReference type="ARBA" id="ARBA00022842"/>
    </source>
</evidence>
<evidence type="ECO:0000256" key="3">
    <source>
        <dbReference type="ARBA" id="ARBA00022723"/>
    </source>
</evidence>
<keyword evidence="2" id="KW-0808">Transferase</keyword>
<dbReference type="GO" id="GO:0032259">
    <property type="term" value="P:methylation"/>
    <property type="evidence" value="ECO:0007669"/>
    <property type="project" value="UniProtKB-KW"/>
</dbReference>
<dbReference type="AlphaFoldDB" id="A0AAV2DLS6"/>
<dbReference type="InterPro" id="IPR042086">
    <property type="entry name" value="MeTrfase_capping"/>
</dbReference>
<dbReference type="SUPFAM" id="SSF53335">
    <property type="entry name" value="S-adenosyl-L-methionine-dependent methyltransferases"/>
    <property type="match status" value="1"/>
</dbReference>
<dbReference type="InterPro" id="IPR029063">
    <property type="entry name" value="SAM-dependent_MTases_sf"/>
</dbReference>
<dbReference type="Pfam" id="PF03492">
    <property type="entry name" value="Methyltransf_7"/>
    <property type="match status" value="1"/>
</dbReference>